<dbReference type="Proteomes" id="UP000242525">
    <property type="component" value="Unassembled WGS sequence"/>
</dbReference>
<sequence length="204" mass="21926">MTTKYELPVTIKAERYAVLLTMDPLVPSTGIDFVKKGTPEAGAVVYFGGITRNSFQGKPVQHLAYDCYVPMALRTLERIAKEVLAGELNNETGSASHGDDDDDDAKGHGHTPSGPHESQVCKIYLAHRLGTVPVGEESVLVVVSTPHRQEGWAAAERALEHIKVAAEIWKNEVYEDGTGVWKGADGHACGCVSAGKGHHDKIVA</sequence>
<dbReference type="SUPFAM" id="SSF54690">
    <property type="entry name" value="Molybdopterin synthase subunit MoaE"/>
    <property type="match status" value="2"/>
</dbReference>
<dbReference type="GO" id="GO:0006777">
    <property type="term" value="P:Mo-molybdopterin cofactor biosynthetic process"/>
    <property type="evidence" value="ECO:0007669"/>
    <property type="project" value="InterPro"/>
</dbReference>
<dbReference type="EMBL" id="CCBN010000001">
    <property type="protein sequence ID" value="CDO51310.1"/>
    <property type="molecule type" value="Genomic_DNA"/>
</dbReference>
<protein>
    <recommendedName>
        <fullName evidence="4">Molybdopterin synthase catalytic subunit</fullName>
    </recommendedName>
</protein>
<keyword evidence="3" id="KW-1185">Reference proteome</keyword>
<name>A0A0J9X2N1_GEOCN</name>
<proteinExistence type="predicted"/>
<dbReference type="Gene3D" id="3.90.1170.40">
    <property type="entry name" value="Molybdopterin biosynthesis MoaE subunit"/>
    <property type="match status" value="1"/>
</dbReference>
<organism evidence="2 3">
    <name type="scientific">Geotrichum candidum</name>
    <name type="common">Oospora lactis</name>
    <name type="synonym">Dipodascus geotrichum</name>
    <dbReference type="NCBI Taxonomy" id="1173061"/>
    <lineage>
        <taxon>Eukaryota</taxon>
        <taxon>Fungi</taxon>
        <taxon>Dikarya</taxon>
        <taxon>Ascomycota</taxon>
        <taxon>Saccharomycotina</taxon>
        <taxon>Dipodascomycetes</taxon>
        <taxon>Dipodascales</taxon>
        <taxon>Dipodascaceae</taxon>
        <taxon>Geotrichum</taxon>
    </lineage>
</organism>
<dbReference type="AlphaFoldDB" id="A0A0J9X2N1"/>
<dbReference type="InterPro" id="IPR036563">
    <property type="entry name" value="MoaE_sf"/>
</dbReference>
<dbReference type="CDD" id="cd00756">
    <property type="entry name" value="MoaE"/>
    <property type="match status" value="1"/>
</dbReference>
<reference evidence="2" key="1">
    <citation type="submission" date="2014-03" db="EMBL/GenBank/DDBJ databases">
        <authorList>
            <person name="Casaregola S."/>
        </authorList>
    </citation>
    <scope>NUCLEOTIDE SEQUENCE [LARGE SCALE GENOMIC DNA]</scope>
    <source>
        <strain evidence="2">CLIB 918</strain>
    </source>
</reference>
<comment type="caution">
    <text evidence="2">The sequence shown here is derived from an EMBL/GenBank/DDBJ whole genome shotgun (WGS) entry which is preliminary data.</text>
</comment>
<evidence type="ECO:0008006" key="4">
    <source>
        <dbReference type="Google" id="ProtNLM"/>
    </source>
</evidence>
<dbReference type="Pfam" id="PF02391">
    <property type="entry name" value="MoaE"/>
    <property type="match status" value="2"/>
</dbReference>
<feature type="region of interest" description="Disordered" evidence="1">
    <location>
        <begin position="90"/>
        <end position="117"/>
    </location>
</feature>
<gene>
    <name evidence="2" type="ORF">BN980_GECA01s04234g</name>
</gene>
<evidence type="ECO:0000313" key="2">
    <source>
        <dbReference type="EMBL" id="CDO51310.1"/>
    </source>
</evidence>
<dbReference type="InterPro" id="IPR003448">
    <property type="entry name" value="Mopterin_biosynth_MoaE"/>
</dbReference>
<evidence type="ECO:0000313" key="3">
    <source>
        <dbReference type="Proteomes" id="UP000242525"/>
    </source>
</evidence>
<dbReference type="OrthoDB" id="5531344at2759"/>
<dbReference type="STRING" id="1173061.A0A0J9X2N1"/>
<dbReference type="PANTHER" id="PTHR23404">
    <property type="entry name" value="MOLYBDOPTERIN SYNTHASE RELATED"/>
    <property type="match status" value="1"/>
</dbReference>
<accession>A0A0J9X2N1</accession>
<evidence type="ECO:0000256" key="1">
    <source>
        <dbReference type="SAM" id="MobiDB-lite"/>
    </source>
</evidence>